<organism evidence="2">
    <name type="scientific">Oikopleura dioica</name>
    <name type="common">Tunicate</name>
    <dbReference type="NCBI Taxonomy" id="34765"/>
    <lineage>
        <taxon>Eukaryota</taxon>
        <taxon>Metazoa</taxon>
        <taxon>Chordata</taxon>
        <taxon>Tunicata</taxon>
        <taxon>Appendicularia</taxon>
        <taxon>Copelata</taxon>
        <taxon>Oikopleuridae</taxon>
        <taxon>Oikopleura</taxon>
    </lineage>
</organism>
<feature type="compositionally biased region" description="Acidic residues" evidence="1">
    <location>
        <begin position="140"/>
        <end position="154"/>
    </location>
</feature>
<feature type="region of interest" description="Disordered" evidence="1">
    <location>
        <begin position="528"/>
        <end position="644"/>
    </location>
</feature>
<feature type="region of interest" description="Disordered" evidence="1">
    <location>
        <begin position="379"/>
        <end position="399"/>
    </location>
</feature>
<feature type="compositionally biased region" description="Basic and acidic residues" evidence="1">
    <location>
        <begin position="577"/>
        <end position="590"/>
    </location>
</feature>
<feature type="compositionally biased region" description="Basic and acidic residues" evidence="1">
    <location>
        <begin position="379"/>
        <end position="389"/>
    </location>
</feature>
<dbReference type="AlphaFoldDB" id="E4Y014"/>
<proteinExistence type="predicted"/>
<dbReference type="InParanoid" id="E4Y014"/>
<feature type="compositionally biased region" description="Polar residues" evidence="1">
    <location>
        <begin position="276"/>
        <end position="312"/>
    </location>
</feature>
<feature type="compositionally biased region" description="Polar residues" evidence="1">
    <location>
        <begin position="528"/>
        <end position="540"/>
    </location>
</feature>
<feature type="compositionally biased region" description="Basic and acidic residues" evidence="1">
    <location>
        <begin position="155"/>
        <end position="175"/>
    </location>
</feature>
<keyword evidence="3" id="KW-1185">Reference proteome</keyword>
<reference evidence="2" key="1">
    <citation type="journal article" date="2010" name="Science">
        <title>Plasticity of animal genome architecture unmasked by rapid evolution of a pelagic tunicate.</title>
        <authorList>
            <person name="Denoeud F."/>
            <person name="Henriet S."/>
            <person name="Mungpakdee S."/>
            <person name="Aury J.M."/>
            <person name="Da Silva C."/>
            <person name="Brinkmann H."/>
            <person name="Mikhaleva J."/>
            <person name="Olsen L.C."/>
            <person name="Jubin C."/>
            <person name="Canestro C."/>
            <person name="Bouquet J.M."/>
            <person name="Danks G."/>
            <person name="Poulain J."/>
            <person name="Campsteijn C."/>
            <person name="Adamski M."/>
            <person name="Cross I."/>
            <person name="Yadetie F."/>
            <person name="Muffato M."/>
            <person name="Louis A."/>
            <person name="Butcher S."/>
            <person name="Tsagkogeorga G."/>
            <person name="Konrad A."/>
            <person name="Singh S."/>
            <person name="Jensen M.F."/>
            <person name="Cong E.H."/>
            <person name="Eikeseth-Otteraa H."/>
            <person name="Noel B."/>
            <person name="Anthouard V."/>
            <person name="Porcel B.M."/>
            <person name="Kachouri-Lafond R."/>
            <person name="Nishino A."/>
            <person name="Ugolini M."/>
            <person name="Chourrout P."/>
            <person name="Nishida H."/>
            <person name="Aasland R."/>
            <person name="Huzurbazar S."/>
            <person name="Westhof E."/>
            <person name="Delsuc F."/>
            <person name="Lehrach H."/>
            <person name="Reinhardt R."/>
            <person name="Weissenbach J."/>
            <person name="Roy S.W."/>
            <person name="Artiguenave F."/>
            <person name="Postlethwait J.H."/>
            <person name="Manak J.R."/>
            <person name="Thompson E.M."/>
            <person name="Jaillon O."/>
            <person name="Du Pasquier L."/>
            <person name="Boudinot P."/>
            <person name="Liberles D.A."/>
            <person name="Volff J.N."/>
            <person name="Philippe H."/>
            <person name="Lenhard B."/>
            <person name="Roest Crollius H."/>
            <person name="Wincker P."/>
            <person name="Chourrout D."/>
        </authorList>
    </citation>
    <scope>NUCLEOTIDE SEQUENCE [LARGE SCALE GENOMIC DNA]</scope>
</reference>
<sequence length="644" mass="72802">MAFEFTPFKVPSSPNLPNLNSQFQNIFDENTAPKEDKMPFFEEDNCPPAKKQQRRKKKNLTIKARRLINCVTHYHVTQEGVDRWIPIFDVENFNDVVEFEKYVAKVDIDSEEKGLQNCGFSFPRKNTIFVYLASPNEEDLSCWDGPPDEDDEDETNLKESKEGIEEKSSQNEDDFNLKIDETEKKQIENEAECSKVPALENKIVEEEAELTPLCEKSFPKNVRIKNHSIDTTSANILREAILKKFQGTEETQLKNTLLSPEAKKAVLAAFEKHKISASSTNNENQSSSINAGESGGHNSPGETRSPSKTSPEFCTKKPTKEHTENEEEINNENEKKIKRSFVMKTANSDIACDSDGTTSSSLGESSLSVENAQAIENEEQKAINEDDNSKAVNGEEVSEKQPIEMSMMEGILTAVIKEDSAAFFLDHFRQNTTCSPLPIKECEEEKEEYSKKESAFVPFQSDLSSLFSSNTDKNCSAENIVDQIRIPEVEKEHRELKSKRAVKVFDYAAISDPAENWPVKIFDYSAKQSESTKSSDTQESCAKKTETEKTVEKEPISEETKMKASTSLMPKRRRKSDKKEKIKSSEKSAESFDGEEETSHKSPLKKTAPTCERIDTRSKIHDSPERYSTETDKWALPVLSPDQG</sequence>
<feature type="region of interest" description="Disordered" evidence="1">
    <location>
        <begin position="276"/>
        <end position="338"/>
    </location>
</feature>
<evidence type="ECO:0000256" key="1">
    <source>
        <dbReference type="SAM" id="MobiDB-lite"/>
    </source>
</evidence>
<name>E4Y014_OIKDI</name>
<feature type="compositionally biased region" description="Basic and acidic residues" evidence="1">
    <location>
        <begin position="541"/>
        <end position="562"/>
    </location>
</feature>
<evidence type="ECO:0000313" key="2">
    <source>
        <dbReference type="EMBL" id="CBY15226.1"/>
    </source>
</evidence>
<accession>E4Y014</accession>
<feature type="non-terminal residue" evidence="2">
    <location>
        <position position="644"/>
    </location>
</feature>
<feature type="compositionally biased region" description="Basic and acidic residues" evidence="1">
    <location>
        <begin position="612"/>
        <end position="633"/>
    </location>
</feature>
<evidence type="ECO:0000313" key="3">
    <source>
        <dbReference type="Proteomes" id="UP000001307"/>
    </source>
</evidence>
<dbReference type="Proteomes" id="UP000001307">
    <property type="component" value="Unassembled WGS sequence"/>
</dbReference>
<gene>
    <name evidence="2" type="ORF">GSOID_T00012122001</name>
</gene>
<feature type="region of interest" description="Disordered" evidence="1">
    <location>
        <begin position="140"/>
        <end position="175"/>
    </location>
</feature>
<dbReference type="EMBL" id="FN653448">
    <property type="protein sequence ID" value="CBY15226.1"/>
    <property type="molecule type" value="Genomic_DNA"/>
</dbReference>
<protein>
    <submittedName>
        <fullName evidence="2">Uncharacterized protein</fullName>
    </submittedName>
</protein>
<feature type="compositionally biased region" description="Basic and acidic residues" evidence="1">
    <location>
        <begin position="314"/>
        <end position="323"/>
    </location>
</feature>